<feature type="transmembrane region" description="Helical" evidence="1">
    <location>
        <begin position="40"/>
        <end position="60"/>
    </location>
</feature>
<gene>
    <name evidence="2" type="ORF">GTZ99_01890</name>
</gene>
<evidence type="ECO:0000313" key="2">
    <source>
        <dbReference type="EMBL" id="NBC35306.1"/>
    </source>
</evidence>
<sequence length="62" mass="6788">MERWILPIFSLALTLAAARGLLLAWRDGGAQDARRADPLLYAGFLALAVVVAGFMGWQVLHH</sequence>
<proteinExistence type="predicted"/>
<accession>A0ABW9X9U5</accession>
<dbReference type="RefSeq" id="WP_161716581.1">
    <property type="nucleotide sequence ID" value="NZ_JAAAPO010000001.1"/>
</dbReference>
<protein>
    <submittedName>
        <fullName evidence="2">Uncharacterized protein</fullName>
    </submittedName>
</protein>
<keyword evidence="3" id="KW-1185">Reference proteome</keyword>
<dbReference type="Proteomes" id="UP000753724">
    <property type="component" value="Unassembled WGS sequence"/>
</dbReference>
<keyword evidence="1" id="KW-1133">Transmembrane helix</keyword>
<evidence type="ECO:0000256" key="1">
    <source>
        <dbReference type="SAM" id="Phobius"/>
    </source>
</evidence>
<keyword evidence="1" id="KW-0812">Transmembrane</keyword>
<reference evidence="3" key="1">
    <citation type="submission" date="2020-01" db="EMBL/GenBank/DDBJ databases">
        <title>Sphingomonas sp. strain CSW-10.</title>
        <authorList>
            <person name="Chen W.-M."/>
        </authorList>
    </citation>
    <scope>NUCLEOTIDE SEQUENCE [LARGE SCALE GENOMIC DNA]</scope>
    <source>
        <strain evidence="3">FSY-8</strain>
    </source>
</reference>
<dbReference type="EMBL" id="JAAAPO010000001">
    <property type="protein sequence ID" value="NBC35306.1"/>
    <property type="molecule type" value="Genomic_DNA"/>
</dbReference>
<comment type="caution">
    <text evidence="2">The sequence shown here is derived from an EMBL/GenBank/DDBJ whole genome shotgun (WGS) entry which is preliminary data.</text>
</comment>
<keyword evidence="1" id="KW-0472">Membrane</keyword>
<evidence type="ECO:0000313" key="3">
    <source>
        <dbReference type="Proteomes" id="UP000753724"/>
    </source>
</evidence>
<organism evidence="2 3">
    <name type="scientific">Novosphingobium ovatum</name>
    <dbReference type="NCBI Taxonomy" id="1908523"/>
    <lineage>
        <taxon>Bacteria</taxon>
        <taxon>Pseudomonadati</taxon>
        <taxon>Pseudomonadota</taxon>
        <taxon>Alphaproteobacteria</taxon>
        <taxon>Sphingomonadales</taxon>
        <taxon>Sphingomonadaceae</taxon>
        <taxon>Novosphingobium</taxon>
    </lineage>
</organism>
<name>A0ABW9X9U5_9SPHN</name>